<dbReference type="Proteomes" id="UP001623348">
    <property type="component" value="Unassembled WGS sequence"/>
</dbReference>
<gene>
    <name evidence="1" type="ORF">GRJ2_000557700</name>
</gene>
<evidence type="ECO:0000313" key="2">
    <source>
        <dbReference type="Proteomes" id="UP001623348"/>
    </source>
</evidence>
<protein>
    <submittedName>
        <fullName evidence="1">Triadin</fullName>
    </submittedName>
</protein>
<name>A0ABC9W813_GRUJA</name>
<dbReference type="EMBL" id="BAAFJT010000001">
    <property type="protein sequence ID" value="GAB0180924.1"/>
    <property type="molecule type" value="Genomic_DNA"/>
</dbReference>
<keyword evidence="2" id="KW-1185">Reference proteome</keyword>
<evidence type="ECO:0000313" key="1">
    <source>
        <dbReference type="EMBL" id="GAB0180924.1"/>
    </source>
</evidence>
<reference evidence="1 2" key="1">
    <citation type="submission" date="2024-06" db="EMBL/GenBank/DDBJ databases">
        <title>The draft genome of Grus japonensis, version 3.</title>
        <authorList>
            <person name="Nabeshima K."/>
            <person name="Suzuki S."/>
            <person name="Onuma M."/>
        </authorList>
    </citation>
    <scope>NUCLEOTIDE SEQUENCE [LARGE SCALE GENOMIC DNA]</scope>
    <source>
        <strain evidence="1 2">451A</strain>
    </source>
</reference>
<sequence>MISSMDCFSKIASAKMYGTSNWSERKRIWQCVIVSKYQARLAGHFLSSYRFRLVLSIYNRPVISTATYLFNKAKCKVLHVDWRNPKHDYRLGKEWIENSPEEKDLGID</sequence>
<dbReference type="AlphaFoldDB" id="A0ABC9W813"/>
<organism evidence="1 2">
    <name type="scientific">Grus japonensis</name>
    <name type="common">Japanese crane</name>
    <name type="synonym">Red-crowned crane</name>
    <dbReference type="NCBI Taxonomy" id="30415"/>
    <lineage>
        <taxon>Eukaryota</taxon>
        <taxon>Metazoa</taxon>
        <taxon>Chordata</taxon>
        <taxon>Craniata</taxon>
        <taxon>Vertebrata</taxon>
        <taxon>Euteleostomi</taxon>
        <taxon>Archelosauria</taxon>
        <taxon>Archosauria</taxon>
        <taxon>Dinosauria</taxon>
        <taxon>Saurischia</taxon>
        <taxon>Theropoda</taxon>
        <taxon>Coelurosauria</taxon>
        <taxon>Aves</taxon>
        <taxon>Neognathae</taxon>
        <taxon>Neoaves</taxon>
        <taxon>Gruiformes</taxon>
        <taxon>Gruidae</taxon>
        <taxon>Grus</taxon>
    </lineage>
</organism>
<accession>A0ABC9W813</accession>
<comment type="caution">
    <text evidence="1">The sequence shown here is derived from an EMBL/GenBank/DDBJ whole genome shotgun (WGS) entry which is preliminary data.</text>
</comment>
<proteinExistence type="predicted"/>